<gene>
    <name evidence="3" type="ORF">M422DRAFT_267603</name>
</gene>
<keyword evidence="1" id="KW-0472">Membrane</keyword>
<organism evidence="3 4">
    <name type="scientific">Sphaerobolus stellatus (strain SS14)</name>
    <dbReference type="NCBI Taxonomy" id="990650"/>
    <lineage>
        <taxon>Eukaryota</taxon>
        <taxon>Fungi</taxon>
        <taxon>Dikarya</taxon>
        <taxon>Basidiomycota</taxon>
        <taxon>Agaricomycotina</taxon>
        <taxon>Agaricomycetes</taxon>
        <taxon>Phallomycetidae</taxon>
        <taxon>Geastrales</taxon>
        <taxon>Sphaerobolaceae</taxon>
        <taxon>Sphaerobolus</taxon>
    </lineage>
</organism>
<evidence type="ECO:0000313" key="3">
    <source>
        <dbReference type="EMBL" id="KIJ30771.1"/>
    </source>
</evidence>
<name>A0A0C9UZF0_SPHS4</name>
<dbReference type="OrthoDB" id="3049002at2759"/>
<proteinExistence type="predicted"/>
<dbReference type="Pfam" id="PF20151">
    <property type="entry name" value="DUF6533"/>
    <property type="match status" value="1"/>
</dbReference>
<evidence type="ECO:0000256" key="1">
    <source>
        <dbReference type="SAM" id="Phobius"/>
    </source>
</evidence>
<feature type="transmembrane region" description="Helical" evidence="1">
    <location>
        <begin position="20"/>
        <end position="43"/>
    </location>
</feature>
<accession>A0A0C9UZF0</accession>
<dbReference type="HOGENOM" id="CLU_1836417_0_0_1"/>
<keyword evidence="1" id="KW-0812">Transmembrane</keyword>
<dbReference type="InterPro" id="IPR045340">
    <property type="entry name" value="DUF6533"/>
</dbReference>
<feature type="transmembrane region" description="Helical" evidence="1">
    <location>
        <begin position="55"/>
        <end position="80"/>
    </location>
</feature>
<evidence type="ECO:0000313" key="4">
    <source>
        <dbReference type="Proteomes" id="UP000054279"/>
    </source>
</evidence>
<dbReference type="AlphaFoldDB" id="A0A0C9UZF0"/>
<keyword evidence="1" id="KW-1133">Transmembrane helix</keyword>
<dbReference type="Proteomes" id="UP000054279">
    <property type="component" value="Unassembled WGS sequence"/>
</dbReference>
<feature type="domain" description="DUF6533" evidence="2">
    <location>
        <begin position="27"/>
        <end position="70"/>
    </location>
</feature>
<evidence type="ECO:0000259" key="2">
    <source>
        <dbReference type="Pfam" id="PF20151"/>
    </source>
</evidence>
<sequence>MPLTGELGLYLHELATAIMAGWFTALSAVSAATFVGYDILLTFEEEIRLVWRAPLSVVSSIHVFLRYHTLCYLLIAAYAFQSTDLSPSAIFVFTPTFTKSITIITNPLPGVLLGCFSATPTQGFEIVVIGGAISAATNGW</sequence>
<protein>
    <recommendedName>
        <fullName evidence="2">DUF6533 domain-containing protein</fullName>
    </recommendedName>
</protein>
<keyword evidence="4" id="KW-1185">Reference proteome</keyword>
<dbReference type="EMBL" id="KN837254">
    <property type="protein sequence ID" value="KIJ30771.1"/>
    <property type="molecule type" value="Genomic_DNA"/>
</dbReference>
<reference evidence="3 4" key="1">
    <citation type="submission" date="2014-06" db="EMBL/GenBank/DDBJ databases">
        <title>Evolutionary Origins and Diversification of the Mycorrhizal Mutualists.</title>
        <authorList>
            <consortium name="DOE Joint Genome Institute"/>
            <consortium name="Mycorrhizal Genomics Consortium"/>
            <person name="Kohler A."/>
            <person name="Kuo A."/>
            <person name="Nagy L.G."/>
            <person name="Floudas D."/>
            <person name="Copeland A."/>
            <person name="Barry K.W."/>
            <person name="Cichocki N."/>
            <person name="Veneault-Fourrey C."/>
            <person name="LaButti K."/>
            <person name="Lindquist E.A."/>
            <person name="Lipzen A."/>
            <person name="Lundell T."/>
            <person name="Morin E."/>
            <person name="Murat C."/>
            <person name="Riley R."/>
            <person name="Ohm R."/>
            <person name="Sun H."/>
            <person name="Tunlid A."/>
            <person name="Henrissat B."/>
            <person name="Grigoriev I.V."/>
            <person name="Hibbett D.S."/>
            <person name="Martin F."/>
        </authorList>
    </citation>
    <scope>NUCLEOTIDE SEQUENCE [LARGE SCALE GENOMIC DNA]</scope>
    <source>
        <strain evidence="3 4">SS14</strain>
    </source>
</reference>